<protein>
    <submittedName>
        <fullName evidence="2">Uncharacterized protein</fullName>
    </submittedName>
</protein>
<name>A0ABU7BDB8_9TELE</name>
<evidence type="ECO:0000313" key="3">
    <source>
        <dbReference type="Proteomes" id="UP001345963"/>
    </source>
</evidence>
<gene>
    <name evidence="2" type="ORF">ATANTOWER_001434</name>
</gene>
<keyword evidence="1" id="KW-0472">Membrane</keyword>
<accession>A0ABU7BDB8</accession>
<keyword evidence="3" id="KW-1185">Reference proteome</keyword>
<dbReference type="Proteomes" id="UP001345963">
    <property type="component" value="Unassembled WGS sequence"/>
</dbReference>
<feature type="transmembrane region" description="Helical" evidence="1">
    <location>
        <begin position="53"/>
        <end position="74"/>
    </location>
</feature>
<organism evidence="2 3">
    <name type="scientific">Ataeniobius toweri</name>
    <dbReference type="NCBI Taxonomy" id="208326"/>
    <lineage>
        <taxon>Eukaryota</taxon>
        <taxon>Metazoa</taxon>
        <taxon>Chordata</taxon>
        <taxon>Craniata</taxon>
        <taxon>Vertebrata</taxon>
        <taxon>Euteleostomi</taxon>
        <taxon>Actinopterygii</taxon>
        <taxon>Neopterygii</taxon>
        <taxon>Teleostei</taxon>
        <taxon>Neoteleostei</taxon>
        <taxon>Acanthomorphata</taxon>
        <taxon>Ovalentaria</taxon>
        <taxon>Atherinomorphae</taxon>
        <taxon>Cyprinodontiformes</taxon>
        <taxon>Goodeidae</taxon>
        <taxon>Ataeniobius</taxon>
    </lineage>
</organism>
<feature type="transmembrane region" description="Helical" evidence="1">
    <location>
        <begin position="6"/>
        <end position="32"/>
    </location>
</feature>
<keyword evidence="1" id="KW-1133">Transmembrane helix</keyword>
<dbReference type="EMBL" id="JAHUTI010050318">
    <property type="protein sequence ID" value="MED6248512.1"/>
    <property type="molecule type" value="Genomic_DNA"/>
</dbReference>
<keyword evidence="1" id="KW-0812">Transmembrane</keyword>
<evidence type="ECO:0000313" key="2">
    <source>
        <dbReference type="EMBL" id="MED6248512.1"/>
    </source>
</evidence>
<evidence type="ECO:0000256" key="1">
    <source>
        <dbReference type="SAM" id="Phobius"/>
    </source>
</evidence>
<sequence length="141" mass="15423">MGDYFSWAFGFVMVYILFQTWGPSAFSTCLIVKTETSMVVTTKSCCRSFAVSQGLLATCLLMYLVAAVGGFIFLPQPAGVANNPLTINLMQLMKPLSGCLRCAFETIPDLQLCAQITHFLIGGLNNFQTVVDTKKELFRAG</sequence>
<proteinExistence type="predicted"/>
<comment type="caution">
    <text evidence="2">The sequence shown here is derived from an EMBL/GenBank/DDBJ whole genome shotgun (WGS) entry which is preliminary data.</text>
</comment>
<reference evidence="2 3" key="1">
    <citation type="submission" date="2021-07" db="EMBL/GenBank/DDBJ databases">
        <authorList>
            <person name="Palmer J.M."/>
        </authorList>
    </citation>
    <scope>NUCLEOTIDE SEQUENCE [LARGE SCALE GENOMIC DNA]</scope>
    <source>
        <strain evidence="2 3">AT_MEX2019</strain>
        <tissue evidence="2">Muscle</tissue>
    </source>
</reference>